<feature type="transmembrane region" description="Helical" evidence="6">
    <location>
        <begin position="310"/>
        <end position="329"/>
    </location>
</feature>
<evidence type="ECO:0000256" key="3">
    <source>
        <dbReference type="ARBA" id="ARBA00022989"/>
    </source>
</evidence>
<feature type="transmembrane region" description="Helical" evidence="6">
    <location>
        <begin position="248"/>
        <end position="269"/>
    </location>
</feature>
<evidence type="ECO:0000256" key="1">
    <source>
        <dbReference type="ARBA" id="ARBA00004141"/>
    </source>
</evidence>
<dbReference type="InterPro" id="IPR040416">
    <property type="entry name" value="TMEM181"/>
</dbReference>
<feature type="domain" description="Wntless-like transmembrane" evidence="7">
    <location>
        <begin position="242"/>
        <end position="461"/>
    </location>
</feature>
<dbReference type="InterPro" id="IPR047843">
    <property type="entry name" value="WLS-like_TM"/>
</dbReference>
<keyword evidence="2 6" id="KW-0812">Transmembrane</keyword>
<feature type="transmembrane region" description="Helical" evidence="6">
    <location>
        <begin position="382"/>
        <end position="399"/>
    </location>
</feature>
<dbReference type="PANTHER" id="PTHR31918">
    <property type="entry name" value="TRANSMEMBRANE PROTEIN 181"/>
    <property type="match status" value="1"/>
</dbReference>
<dbReference type="PANTHER" id="PTHR31918:SF1">
    <property type="entry name" value="TRANSMEMBRANE PROTEIN 181"/>
    <property type="match status" value="1"/>
</dbReference>
<dbReference type="GO" id="GO:0015643">
    <property type="term" value="F:toxic substance binding"/>
    <property type="evidence" value="ECO:0007669"/>
    <property type="project" value="InterPro"/>
</dbReference>
<name>A0A1J4JGY1_9EUKA</name>
<evidence type="ECO:0000256" key="6">
    <source>
        <dbReference type="SAM" id="Phobius"/>
    </source>
</evidence>
<protein>
    <recommendedName>
        <fullName evidence="7">Wntless-like transmembrane domain-containing protein</fullName>
    </recommendedName>
</protein>
<keyword evidence="4 6" id="KW-0472">Membrane</keyword>
<dbReference type="EMBL" id="MLAK01001156">
    <property type="protein sequence ID" value="OHS96733.1"/>
    <property type="molecule type" value="Genomic_DNA"/>
</dbReference>
<evidence type="ECO:0000313" key="8">
    <source>
        <dbReference type="EMBL" id="OHS96733.1"/>
    </source>
</evidence>
<keyword evidence="3 6" id="KW-1133">Transmembrane helix</keyword>
<dbReference type="VEuPathDB" id="TrichDB:TRFO_37044"/>
<proteinExistence type="predicted"/>
<feature type="transmembrane region" description="Helical" evidence="6">
    <location>
        <begin position="39"/>
        <end position="58"/>
    </location>
</feature>
<feature type="transmembrane region" description="Helical" evidence="6">
    <location>
        <begin position="411"/>
        <end position="434"/>
    </location>
</feature>
<dbReference type="AlphaFoldDB" id="A0A1J4JGY1"/>
<feature type="region of interest" description="Disordered" evidence="5">
    <location>
        <begin position="504"/>
        <end position="527"/>
    </location>
</feature>
<comment type="caution">
    <text evidence="8">The sequence shown here is derived from an EMBL/GenBank/DDBJ whole genome shotgun (WGS) entry which is preliminary data.</text>
</comment>
<feature type="compositionally biased region" description="Polar residues" evidence="5">
    <location>
        <begin position="512"/>
        <end position="527"/>
    </location>
</feature>
<accession>A0A1J4JGY1</accession>
<comment type="subcellular location">
    <subcellularLocation>
        <location evidence="1">Membrane</location>
        <topology evidence="1">Multi-pass membrane protein</topology>
    </subcellularLocation>
</comment>
<gene>
    <name evidence="8" type="ORF">TRFO_37044</name>
</gene>
<feature type="transmembrane region" description="Helical" evidence="6">
    <location>
        <begin position="446"/>
        <end position="466"/>
    </location>
</feature>
<evidence type="ECO:0000256" key="2">
    <source>
        <dbReference type="ARBA" id="ARBA00022692"/>
    </source>
</evidence>
<dbReference type="Pfam" id="PF06664">
    <property type="entry name" value="WLS-like_TM"/>
    <property type="match status" value="1"/>
</dbReference>
<evidence type="ECO:0000256" key="4">
    <source>
        <dbReference type="ARBA" id="ARBA00023136"/>
    </source>
</evidence>
<evidence type="ECO:0000259" key="7">
    <source>
        <dbReference type="Pfam" id="PF06664"/>
    </source>
</evidence>
<feature type="transmembrane region" description="Helical" evidence="6">
    <location>
        <begin position="276"/>
        <end position="298"/>
    </location>
</feature>
<evidence type="ECO:0000256" key="5">
    <source>
        <dbReference type="SAM" id="MobiDB-lite"/>
    </source>
</evidence>
<organism evidence="8 9">
    <name type="scientific">Tritrichomonas foetus</name>
    <dbReference type="NCBI Taxonomy" id="1144522"/>
    <lineage>
        <taxon>Eukaryota</taxon>
        <taxon>Metamonada</taxon>
        <taxon>Parabasalia</taxon>
        <taxon>Tritrichomonadida</taxon>
        <taxon>Tritrichomonadidae</taxon>
        <taxon>Tritrichomonas</taxon>
    </lineage>
</organism>
<dbReference type="GeneID" id="94845901"/>
<dbReference type="RefSeq" id="XP_068349870.1">
    <property type="nucleotide sequence ID" value="XM_068511197.1"/>
</dbReference>
<sequence length="527" mass="61115">MLSLDFNSPLHEIDISNTQEDDIILSSDYPIPFVSQLKFIIPFLFVFLYSFFLPDLFATQTITKTLSKSSWYFINNSVSDLAPVHQNIKLLFRLKGTESRFNGTANILCYREDKMLHNFDRNISMRNSNDSIFVFSDQLLNYDRLFASFNFSLENPAISPENITTEMDVITMLTSSSLITSFFRIALSSGLLCFALTSFINNFNKSRYYDSGPNQKSNKQTPLKNKLNKNNRKDYSQINAVTCLEQKITFALVFFVIIGIDPLFSYNVISASEINLIFMVFARDLLLSYLSFYILALFSTFTRDPLENRLLSLAIPYVFMSIPIFVFWINDAEIYLQDKIHAIPELISTDPNIKYFPNFQSELNQELPFSSEKVSCFTSMHLIYYIICFITIVVRIIMTKLSLKPEHKSRWTFYTITTLSLLLMIGIFVFLKLFSDKVDDTGFEEVCLNVIFTFYAAAMCYGHQYADFEQIEYYSKHDEEKTTQTVDDITLDVEEDPEQIKNIEKKRKNLEEVNNSLPSDSQNPETK</sequence>
<reference evidence="8" key="1">
    <citation type="submission" date="2016-10" db="EMBL/GenBank/DDBJ databases">
        <authorList>
            <person name="Benchimol M."/>
            <person name="Almeida L.G."/>
            <person name="Vasconcelos A.T."/>
            <person name="Perreira-Neves A."/>
            <person name="Rosa I.A."/>
            <person name="Tasca T."/>
            <person name="Bogo M.R."/>
            <person name="de Souza W."/>
        </authorList>
    </citation>
    <scope>NUCLEOTIDE SEQUENCE [LARGE SCALE GENOMIC DNA]</scope>
    <source>
        <strain evidence="8">K</strain>
    </source>
</reference>
<keyword evidence="9" id="KW-1185">Reference proteome</keyword>
<evidence type="ECO:0000313" key="9">
    <source>
        <dbReference type="Proteomes" id="UP000179807"/>
    </source>
</evidence>
<dbReference type="GO" id="GO:0016020">
    <property type="term" value="C:membrane"/>
    <property type="evidence" value="ECO:0007669"/>
    <property type="project" value="UniProtKB-SubCell"/>
</dbReference>
<dbReference type="Proteomes" id="UP000179807">
    <property type="component" value="Unassembled WGS sequence"/>
</dbReference>